<feature type="region of interest" description="Disordered" evidence="1">
    <location>
        <begin position="75"/>
        <end position="105"/>
    </location>
</feature>
<reference evidence="2" key="2">
    <citation type="submission" date="2022-01" db="EMBL/GenBank/DDBJ databases">
        <authorList>
            <person name="Yamashiro T."/>
            <person name="Shiraishi A."/>
            <person name="Satake H."/>
            <person name="Nakayama K."/>
        </authorList>
    </citation>
    <scope>NUCLEOTIDE SEQUENCE</scope>
</reference>
<feature type="compositionally biased region" description="Low complexity" evidence="1">
    <location>
        <begin position="8"/>
        <end position="21"/>
    </location>
</feature>
<sequence>MFNEYFNSPSSVASPVPTVVALEPADSTGTPSSTTNDQDAPSPSTSQTPQESQSLVILSDVEEQFQDIKVAHLDNDPFFGVPVPEPNSKESSSSDVIPTNVHSIN</sequence>
<dbReference type="EMBL" id="BQNB010008706">
    <property type="protein sequence ID" value="GJS53155.1"/>
    <property type="molecule type" value="Genomic_DNA"/>
</dbReference>
<keyword evidence="3" id="KW-1185">Reference proteome</keyword>
<dbReference type="Proteomes" id="UP001151760">
    <property type="component" value="Unassembled WGS sequence"/>
</dbReference>
<organism evidence="2 3">
    <name type="scientific">Tanacetum coccineum</name>
    <dbReference type="NCBI Taxonomy" id="301880"/>
    <lineage>
        <taxon>Eukaryota</taxon>
        <taxon>Viridiplantae</taxon>
        <taxon>Streptophyta</taxon>
        <taxon>Embryophyta</taxon>
        <taxon>Tracheophyta</taxon>
        <taxon>Spermatophyta</taxon>
        <taxon>Magnoliopsida</taxon>
        <taxon>eudicotyledons</taxon>
        <taxon>Gunneridae</taxon>
        <taxon>Pentapetalae</taxon>
        <taxon>asterids</taxon>
        <taxon>campanulids</taxon>
        <taxon>Asterales</taxon>
        <taxon>Asteraceae</taxon>
        <taxon>Asteroideae</taxon>
        <taxon>Anthemideae</taxon>
        <taxon>Anthemidinae</taxon>
        <taxon>Tanacetum</taxon>
    </lineage>
</organism>
<reference evidence="2" key="1">
    <citation type="journal article" date="2022" name="Int. J. Mol. Sci.">
        <title>Draft Genome of Tanacetum Coccineum: Genomic Comparison of Closely Related Tanacetum-Family Plants.</title>
        <authorList>
            <person name="Yamashiro T."/>
            <person name="Shiraishi A."/>
            <person name="Nakayama K."/>
            <person name="Satake H."/>
        </authorList>
    </citation>
    <scope>NUCLEOTIDE SEQUENCE</scope>
</reference>
<accession>A0ABQ4WJS4</accession>
<proteinExistence type="predicted"/>
<feature type="compositionally biased region" description="Polar residues" evidence="1">
    <location>
        <begin position="89"/>
        <end position="105"/>
    </location>
</feature>
<feature type="region of interest" description="Disordered" evidence="1">
    <location>
        <begin position="1"/>
        <end position="53"/>
    </location>
</feature>
<feature type="compositionally biased region" description="Polar residues" evidence="1">
    <location>
        <begin position="27"/>
        <end position="39"/>
    </location>
</feature>
<feature type="compositionally biased region" description="Low complexity" evidence="1">
    <location>
        <begin position="41"/>
        <end position="53"/>
    </location>
</feature>
<comment type="caution">
    <text evidence="2">The sequence shown here is derived from an EMBL/GenBank/DDBJ whole genome shotgun (WGS) entry which is preliminary data.</text>
</comment>
<name>A0ABQ4WJS4_9ASTR</name>
<evidence type="ECO:0000256" key="1">
    <source>
        <dbReference type="SAM" id="MobiDB-lite"/>
    </source>
</evidence>
<gene>
    <name evidence="2" type="ORF">Tco_0626517</name>
</gene>
<protein>
    <submittedName>
        <fullName evidence="2">Uncharacterized protein</fullName>
    </submittedName>
</protein>
<evidence type="ECO:0000313" key="2">
    <source>
        <dbReference type="EMBL" id="GJS53155.1"/>
    </source>
</evidence>
<evidence type="ECO:0000313" key="3">
    <source>
        <dbReference type="Proteomes" id="UP001151760"/>
    </source>
</evidence>